<sequence length="81" mass="9140">MARPRTIFFEAGQKNRGRTLLKRSQEDRKVMLSGVTSPAPSTSHEDEQFESIRQLQVVPLRAFDGDTGRHTHPSLLQAVHS</sequence>
<organism evidence="2 3">
    <name type="scientific">Hermanssonia centrifuga</name>
    <dbReference type="NCBI Taxonomy" id="98765"/>
    <lineage>
        <taxon>Eukaryota</taxon>
        <taxon>Fungi</taxon>
        <taxon>Dikarya</taxon>
        <taxon>Basidiomycota</taxon>
        <taxon>Agaricomycotina</taxon>
        <taxon>Agaricomycetes</taxon>
        <taxon>Polyporales</taxon>
        <taxon>Meruliaceae</taxon>
        <taxon>Hermanssonia</taxon>
    </lineage>
</organism>
<comment type="caution">
    <text evidence="2">The sequence shown here is derived from an EMBL/GenBank/DDBJ whole genome shotgun (WGS) entry which is preliminary data.</text>
</comment>
<dbReference type="EMBL" id="MLYV02000045">
    <property type="protein sequence ID" value="PSS37402.1"/>
    <property type="molecule type" value="Genomic_DNA"/>
</dbReference>
<keyword evidence="3" id="KW-1185">Reference proteome</keyword>
<evidence type="ECO:0000313" key="2">
    <source>
        <dbReference type="EMBL" id="PSS37402.1"/>
    </source>
</evidence>
<evidence type="ECO:0000256" key="1">
    <source>
        <dbReference type="SAM" id="MobiDB-lite"/>
    </source>
</evidence>
<dbReference type="AlphaFoldDB" id="A0A2R6S569"/>
<protein>
    <submittedName>
        <fullName evidence="2">Uncharacterized protein</fullName>
    </submittedName>
</protein>
<accession>A0A2R6S569</accession>
<reference evidence="2 3" key="1">
    <citation type="submission" date="2018-02" db="EMBL/GenBank/DDBJ databases">
        <title>Genome sequence of the basidiomycete white-rot fungus Phlebia centrifuga.</title>
        <authorList>
            <person name="Granchi Z."/>
            <person name="Peng M."/>
            <person name="de Vries R.P."/>
            <person name="Hilden K."/>
            <person name="Makela M.R."/>
            <person name="Grigoriev I."/>
            <person name="Riley R."/>
        </authorList>
    </citation>
    <scope>NUCLEOTIDE SEQUENCE [LARGE SCALE GENOMIC DNA]</scope>
    <source>
        <strain evidence="2 3">FBCC195</strain>
    </source>
</reference>
<gene>
    <name evidence="2" type="ORF">PHLCEN_2v766</name>
</gene>
<proteinExistence type="predicted"/>
<name>A0A2R6S569_9APHY</name>
<dbReference type="Proteomes" id="UP000186601">
    <property type="component" value="Unassembled WGS sequence"/>
</dbReference>
<evidence type="ECO:0000313" key="3">
    <source>
        <dbReference type="Proteomes" id="UP000186601"/>
    </source>
</evidence>
<feature type="region of interest" description="Disordered" evidence="1">
    <location>
        <begin position="18"/>
        <end position="50"/>
    </location>
</feature>